<feature type="region of interest" description="Disordered" evidence="1">
    <location>
        <begin position="868"/>
        <end position="892"/>
    </location>
</feature>
<reference evidence="3" key="1">
    <citation type="submission" date="2023-03" db="EMBL/GenBank/DDBJ databases">
        <title>Complete genome of Cladonia borealis.</title>
        <authorList>
            <person name="Park H."/>
        </authorList>
    </citation>
    <scope>NUCLEOTIDE SEQUENCE</scope>
    <source>
        <strain evidence="3">ANT050790</strain>
    </source>
</reference>
<feature type="region of interest" description="Disordered" evidence="1">
    <location>
        <begin position="443"/>
        <end position="467"/>
    </location>
</feature>
<feature type="compositionally biased region" description="Polar residues" evidence="1">
    <location>
        <begin position="711"/>
        <end position="721"/>
    </location>
</feature>
<feature type="compositionally biased region" description="Basic and acidic residues" evidence="1">
    <location>
        <begin position="586"/>
        <end position="598"/>
    </location>
</feature>
<dbReference type="Proteomes" id="UP001166286">
    <property type="component" value="Unassembled WGS sequence"/>
</dbReference>
<sequence length="906" mass="99879">MPGMSTTHAEIYQSSSLGVSTPDTLIPDTSKPISAPFPPACRKRKHADVQEENGHIGLPFTIQENPSLPSAKPQRLIPRLLIPRSCLPLTYLDSAGHNEEHVAPRLFCARIESLEEDQQEGRLSNQPLVLIVQSAADDRLYAVEKVQDGIYALCKLGLWVTSRLLEGLQSEATSCSLGQRARIKEPLRIPTDKWWRGAAIESEPKVLYHISSAQKAPGIRLCLQKPVDNTCSPMLLAGQNLSNKSPEEAGCSLGGLIKETIQEPEEMLAMIRSQYQDSLYASKTSLAYFAKGPLSRARAAFQSQDCSSRDQSHLIEFLRNSILSLPTMDVKYRETILSIVKDLPFGPLSEDESASITNTLVKKIRKSKKTKVGKNGLYPGEEASITRWWLSRDAPATACDSADARENATRLALLEQRARETQLQIILALEVLALEAATTGSSIEQNTMGTVPEGDGESQQKRKKSKKPQDLVMLLDLLVDRLTIWQSMNMDEDKSSKRGDTPSSQHPVKSVDKTSNSDHLQQFCVDVVLPFYAARLPDLTALLCEKLGGPKQPSPRRPTLTKAPTSHSGHKTGTTGQRLQNRKPRRTLERVLTEERSGSQKPPSLLRSATDPVLPQLKREASDTSLSSIPLNRVAMQKRYSQREVDLHAASQATEVKLKKKAKIDHELQSAIAALKKPNPRMAVKELVEDAEKRVAGSHSRKSKHPVRNPLAQSVQVTATPRKNRKGNPFALLPQIPPLNATPSTEDLENVPPSSVTRIPSSTKRLPSTSVDRTTQRLIDTLLPSIEQTPTRGPSKTLHRAASSSAVTTLAADIVQSSPVGPGLKRPDINRMLSASYEPLSWATDIHETPTKNRTTYLLDRAEEPVIEATPIQNLSTHKAPSPTMDERQRSIYASLGWDDDVDELA</sequence>
<feature type="compositionally biased region" description="Polar residues" evidence="1">
    <location>
        <begin position="752"/>
        <end position="772"/>
    </location>
</feature>
<proteinExistence type="predicted"/>
<gene>
    <name evidence="3" type="ORF">JMJ35_008212</name>
</gene>
<feature type="region of interest" description="Disordered" evidence="1">
    <location>
        <begin position="694"/>
        <end position="772"/>
    </location>
</feature>
<comment type="caution">
    <text evidence="3">The sequence shown here is derived from an EMBL/GenBank/DDBJ whole genome shotgun (WGS) entry which is preliminary data.</text>
</comment>
<dbReference type="GO" id="GO:0031261">
    <property type="term" value="C:DNA replication preinitiation complex"/>
    <property type="evidence" value="ECO:0007669"/>
    <property type="project" value="TreeGrafter"/>
</dbReference>
<evidence type="ECO:0000313" key="4">
    <source>
        <dbReference type="Proteomes" id="UP001166286"/>
    </source>
</evidence>
<dbReference type="Gene3D" id="1.20.58.2130">
    <property type="match status" value="1"/>
</dbReference>
<protein>
    <recommendedName>
        <fullName evidence="2">DNA replication regulator Sld3 C-terminal domain-containing protein</fullName>
    </recommendedName>
</protein>
<organism evidence="3 4">
    <name type="scientific">Cladonia borealis</name>
    <dbReference type="NCBI Taxonomy" id="184061"/>
    <lineage>
        <taxon>Eukaryota</taxon>
        <taxon>Fungi</taxon>
        <taxon>Dikarya</taxon>
        <taxon>Ascomycota</taxon>
        <taxon>Pezizomycotina</taxon>
        <taxon>Lecanoromycetes</taxon>
        <taxon>OSLEUM clade</taxon>
        <taxon>Lecanoromycetidae</taxon>
        <taxon>Lecanorales</taxon>
        <taxon>Lecanorineae</taxon>
        <taxon>Cladoniaceae</taxon>
        <taxon>Cladonia</taxon>
    </lineage>
</organism>
<dbReference type="AlphaFoldDB" id="A0AA39UZD6"/>
<dbReference type="PANTHER" id="PTHR28067">
    <property type="entry name" value="DNA REPLICATION REGULATOR SLD3"/>
    <property type="match status" value="1"/>
</dbReference>
<feature type="region of interest" description="Disordered" evidence="1">
    <location>
        <begin position="1"/>
        <end position="40"/>
    </location>
</feature>
<dbReference type="InterPro" id="IPR013948">
    <property type="entry name" value="DNA_replication_reg_Sld3_C"/>
</dbReference>
<accession>A0AA39UZD6</accession>
<feature type="compositionally biased region" description="Basic and acidic residues" evidence="1">
    <location>
        <begin position="491"/>
        <end position="500"/>
    </location>
</feature>
<feature type="domain" description="DNA replication regulator Sld3 C-terminal" evidence="2">
    <location>
        <begin position="266"/>
        <end position="792"/>
    </location>
</feature>
<dbReference type="EMBL" id="JAFEKC020000018">
    <property type="protein sequence ID" value="KAK0509818.1"/>
    <property type="molecule type" value="Genomic_DNA"/>
</dbReference>
<feature type="region of interest" description="Disordered" evidence="1">
    <location>
        <begin position="548"/>
        <end position="625"/>
    </location>
</feature>
<dbReference type="Pfam" id="PF08639">
    <property type="entry name" value="Sld3_STD"/>
    <property type="match status" value="1"/>
</dbReference>
<evidence type="ECO:0000313" key="3">
    <source>
        <dbReference type="EMBL" id="KAK0509818.1"/>
    </source>
</evidence>
<feature type="compositionally biased region" description="Polar residues" evidence="1">
    <location>
        <begin position="1"/>
        <end position="23"/>
    </location>
</feature>
<dbReference type="GO" id="GO:0006270">
    <property type="term" value="P:DNA replication initiation"/>
    <property type="evidence" value="ECO:0007669"/>
    <property type="project" value="InterPro"/>
</dbReference>
<evidence type="ECO:0000259" key="2">
    <source>
        <dbReference type="Pfam" id="PF08639"/>
    </source>
</evidence>
<evidence type="ECO:0000256" key="1">
    <source>
        <dbReference type="SAM" id="MobiDB-lite"/>
    </source>
</evidence>
<dbReference type="InterPro" id="IPR042511">
    <property type="entry name" value="Sld3"/>
</dbReference>
<feature type="compositionally biased region" description="Low complexity" evidence="1">
    <location>
        <begin position="565"/>
        <end position="576"/>
    </location>
</feature>
<name>A0AA39UZD6_9LECA</name>
<keyword evidence="4" id="KW-1185">Reference proteome</keyword>
<dbReference type="PANTHER" id="PTHR28067:SF1">
    <property type="entry name" value="DNA REPLICATION REGULATOR SLD3"/>
    <property type="match status" value="1"/>
</dbReference>
<feature type="region of interest" description="Disordered" evidence="1">
    <location>
        <begin position="490"/>
        <end position="516"/>
    </location>
</feature>